<dbReference type="OrthoDB" id="74314at2759"/>
<dbReference type="GO" id="GO:0005778">
    <property type="term" value="C:peroxisomal membrane"/>
    <property type="evidence" value="ECO:0007669"/>
    <property type="project" value="TreeGrafter"/>
</dbReference>
<proteinExistence type="predicted"/>
<dbReference type="GO" id="GO:0007031">
    <property type="term" value="P:peroxisome organization"/>
    <property type="evidence" value="ECO:0007669"/>
    <property type="project" value="UniProtKB-ARBA"/>
</dbReference>
<dbReference type="PANTHER" id="PTHR28304:SF2">
    <property type="entry name" value="PEROXISOMAL MEMBRANE PROTEIN PEX29"/>
    <property type="match status" value="1"/>
</dbReference>
<dbReference type="Pfam" id="PF06398">
    <property type="entry name" value="Pex24p"/>
    <property type="match status" value="1"/>
</dbReference>
<sequence>MGETDYISIPSCATKIEDSASPRPSSKHSPKVATAPPSSNYTSVSPSAPQQLPPTTPTKVPFNIASAILASGIAIPSPSPKVPRKQPGLLSTKEPLSLPITTANFRKFAAKSGPVFWLQDRIEEILTWKKGWKVTTAWMSAYAFLCFFPRCFLLVPHTILLYILISAHSSRNPTPSRLSEIPADPPYPHAAEGSPEWFSNLQGIQNLMGVVSDTHDAILYNVVPHLTFSTPASYTLLAFTFLSFFGLLLILPFIPLRLTFLVGGLAPFAMNHPLTQAYLPIILGPHMKKWHMQLTRFVDDDRLEDKHWNSELRVVELWENERLGVYGGTQGWSKANLGPDERKGWTRGRDGWSQVHEDGTEDVSSNLTFSLEPGWAFVETEDWRKDLEASWIEIDSDPDGWIYTDNSWQSPQSVMPSEWANIGATRRRRWIRRIYRDSSS</sequence>
<dbReference type="InterPro" id="IPR052816">
    <property type="entry name" value="Peroxisomal_Membrane_PEX28-32"/>
</dbReference>
<feature type="transmembrane region" description="Helical" evidence="6">
    <location>
        <begin position="139"/>
        <end position="165"/>
    </location>
</feature>
<dbReference type="Proteomes" id="UP000053477">
    <property type="component" value="Unassembled WGS sequence"/>
</dbReference>
<evidence type="ECO:0000259" key="7">
    <source>
        <dbReference type="Pfam" id="PF06398"/>
    </source>
</evidence>
<dbReference type="InterPro" id="IPR010482">
    <property type="entry name" value="TECPR1-like_DysF"/>
</dbReference>
<keyword evidence="9" id="KW-1185">Reference proteome</keyword>
<evidence type="ECO:0000313" key="9">
    <source>
        <dbReference type="Proteomes" id="UP000053477"/>
    </source>
</evidence>
<evidence type="ECO:0000256" key="5">
    <source>
        <dbReference type="SAM" id="MobiDB-lite"/>
    </source>
</evidence>
<dbReference type="STRING" id="27342.A0A0H2RC02"/>
<dbReference type="InParanoid" id="A0A0H2RC02"/>
<gene>
    <name evidence="8" type="ORF">SCHPADRAFT_586354</name>
</gene>
<organism evidence="8 9">
    <name type="scientific">Schizopora paradoxa</name>
    <dbReference type="NCBI Taxonomy" id="27342"/>
    <lineage>
        <taxon>Eukaryota</taxon>
        <taxon>Fungi</taxon>
        <taxon>Dikarya</taxon>
        <taxon>Basidiomycota</taxon>
        <taxon>Agaricomycotina</taxon>
        <taxon>Agaricomycetes</taxon>
        <taxon>Hymenochaetales</taxon>
        <taxon>Schizoporaceae</taxon>
        <taxon>Schizopora</taxon>
    </lineage>
</organism>
<feature type="domain" description="TECPR1-like DysF" evidence="7">
    <location>
        <begin position="95"/>
        <end position="432"/>
    </location>
</feature>
<dbReference type="PANTHER" id="PTHR28304">
    <property type="entry name" value="PEROXISOMAL MEMBRANE PROTEIN PEX29"/>
    <property type="match status" value="1"/>
</dbReference>
<evidence type="ECO:0000256" key="3">
    <source>
        <dbReference type="ARBA" id="ARBA00022989"/>
    </source>
</evidence>
<evidence type="ECO:0000256" key="4">
    <source>
        <dbReference type="ARBA" id="ARBA00023136"/>
    </source>
</evidence>
<evidence type="ECO:0000313" key="8">
    <source>
        <dbReference type="EMBL" id="KLO08992.1"/>
    </source>
</evidence>
<keyword evidence="3 6" id="KW-1133">Transmembrane helix</keyword>
<accession>A0A0H2RC02</accession>
<comment type="subcellular location">
    <subcellularLocation>
        <location evidence="1">Membrane</location>
        <topology evidence="1">Multi-pass membrane protein</topology>
    </subcellularLocation>
</comment>
<feature type="compositionally biased region" description="Polar residues" evidence="5">
    <location>
        <begin position="36"/>
        <end position="50"/>
    </location>
</feature>
<protein>
    <recommendedName>
        <fullName evidence="7">TECPR1-like DysF domain-containing protein</fullName>
    </recommendedName>
</protein>
<feature type="region of interest" description="Disordered" evidence="5">
    <location>
        <begin position="1"/>
        <end position="56"/>
    </location>
</feature>
<feature type="transmembrane region" description="Helical" evidence="6">
    <location>
        <begin position="234"/>
        <end position="254"/>
    </location>
</feature>
<evidence type="ECO:0000256" key="6">
    <source>
        <dbReference type="SAM" id="Phobius"/>
    </source>
</evidence>
<reference evidence="8 9" key="1">
    <citation type="submission" date="2015-04" db="EMBL/GenBank/DDBJ databases">
        <title>Complete genome sequence of Schizopora paradoxa KUC8140, a cosmopolitan wood degrader in East Asia.</title>
        <authorList>
            <consortium name="DOE Joint Genome Institute"/>
            <person name="Min B."/>
            <person name="Park H."/>
            <person name="Jang Y."/>
            <person name="Kim J.-J."/>
            <person name="Kim K.H."/>
            <person name="Pangilinan J."/>
            <person name="Lipzen A."/>
            <person name="Riley R."/>
            <person name="Grigoriev I.V."/>
            <person name="Spatafora J.W."/>
            <person name="Choi I.-G."/>
        </authorList>
    </citation>
    <scope>NUCLEOTIDE SEQUENCE [LARGE SCALE GENOMIC DNA]</scope>
    <source>
        <strain evidence="8 9">KUC8140</strain>
    </source>
</reference>
<evidence type="ECO:0000256" key="2">
    <source>
        <dbReference type="ARBA" id="ARBA00022692"/>
    </source>
</evidence>
<evidence type="ECO:0000256" key="1">
    <source>
        <dbReference type="ARBA" id="ARBA00004141"/>
    </source>
</evidence>
<dbReference type="AlphaFoldDB" id="A0A0H2RC02"/>
<dbReference type="EMBL" id="KQ086070">
    <property type="protein sequence ID" value="KLO08992.1"/>
    <property type="molecule type" value="Genomic_DNA"/>
</dbReference>
<keyword evidence="2 6" id="KW-0812">Transmembrane</keyword>
<keyword evidence="4 6" id="KW-0472">Membrane</keyword>
<name>A0A0H2RC02_9AGAM</name>